<comment type="caution">
    <text evidence="2">The sequence shown here is derived from an EMBL/GenBank/DDBJ whole genome shotgun (WGS) entry which is preliminary data.</text>
</comment>
<protein>
    <submittedName>
        <fullName evidence="2">Uncharacterized protein</fullName>
    </submittedName>
</protein>
<dbReference type="RefSeq" id="WP_301234508.1">
    <property type="nucleotide sequence ID" value="NZ_QAIC01000037.1"/>
</dbReference>
<dbReference type="Proteomes" id="UP001172788">
    <property type="component" value="Unassembled WGS sequence"/>
</dbReference>
<evidence type="ECO:0000313" key="2">
    <source>
        <dbReference type="EMBL" id="MDN4573644.1"/>
    </source>
</evidence>
<keyword evidence="1" id="KW-1133">Transmembrane helix</keyword>
<evidence type="ECO:0000313" key="3">
    <source>
        <dbReference type="EMBL" id="MDN4578186.1"/>
    </source>
</evidence>
<name>A0AAW7MLK9_9BURK</name>
<reference evidence="2" key="1">
    <citation type="submission" date="2018-04" db="EMBL/GenBank/DDBJ databases">
        <authorList>
            <person name="Jy Z."/>
        </authorList>
    </citation>
    <scope>NUCLEOTIDE SEQUENCE</scope>
    <source>
        <strain evidence="3">AS13</strain>
        <strain evidence="2">LA18</strain>
    </source>
</reference>
<keyword evidence="4" id="KW-1185">Reference proteome</keyword>
<feature type="transmembrane region" description="Helical" evidence="1">
    <location>
        <begin position="20"/>
        <end position="39"/>
    </location>
</feature>
<keyword evidence="1" id="KW-0812">Transmembrane</keyword>
<evidence type="ECO:0000313" key="5">
    <source>
        <dbReference type="Proteomes" id="UP001172791"/>
    </source>
</evidence>
<keyword evidence="1" id="KW-0472">Membrane</keyword>
<dbReference type="EMBL" id="QAID01000035">
    <property type="protein sequence ID" value="MDN4578186.1"/>
    <property type="molecule type" value="Genomic_DNA"/>
</dbReference>
<dbReference type="AlphaFoldDB" id="A0AAW7MLK9"/>
<accession>A0AAW7MLK9</accession>
<dbReference type="EMBL" id="QAIC01000037">
    <property type="protein sequence ID" value="MDN4573644.1"/>
    <property type="molecule type" value="Genomic_DNA"/>
</dbReference>
<dbReference type="Proteomes" id="UP001172791">
    <property type="component" value="Unassembled WGS sequence"/>
</dbReference>
<feature type="transmembrane region" description="Helical" evidence="1">
    <location>
        <begin position="79"/>
        <end position="99"/>
    </location>
</feature>
<evidence type="ECO:0000256" key="1">
    <source>
        <dbReference type="SAM" id="Phobius"/>
    </source>
</evidence>
<organism evidence="2 5">
    <name type="scientific">Pandoraea cepalis</name>
    <dbReference type="NCBI Taxonomy" id="2508294"/>
    <lineage>
        <taxon>Bacteria</taxon>
        <taxon>Pseudomonadati</taxon>
        <taxon>Pseudomonadota</taxon>
        <taxon>Betaproteobacteria</taxon>
        <taxon>Burkholderiales</taxon>
        <taxon>Burkholderiaceae</taxon>
        <taxon>Pandoraea</taxon>
    </lineage>
</organism>
<sequence length="101" mass="11006">MSTAPGSLLYFFGHDHPAAGLLLIGAIAGLFLFVSLLAIRRTNKKLFAFDFNQPDFATADDAWRWGKARNAITLKINTLRLVNVPLLLVIAFSFGVGSAKL</sequence>
<gene>
    <name evidence="2" type="ORF">DBA34_10280</name>
    <name evidence="3" type="ORF">DBB29_08660</name>
</gene>
<evidence type="ECO:0000313" key="4">
    <source>
        <dbReference type="Proteomes" id="UP001172788"/>
    </source>
</evidence>
<proteinExistence type="predicted"/>